<gene>
    <name evidence="6" type="ORF">EXIGLDRAFT_748162</name>
</gene>
<dbReference type="GO" id="GO:0000785">
    <property type="term" value="C:chromatin"/>
    <property type="evidence" value="ECO:0007669"/>
    <property type="project" value="TreeGrafter"/>
</dbReference>
<accession>A0A165JVV2</accession>
<dbReference type="Proteomes" id="UP000077266">
    <property type="component" value="Unassembled WGS sequence"/>
</dbReference>
<sequence>MDSTLPPLPDVDTKLALGPEDISASGNVEPKTEPTEMMPLLAPLPHTSSRSPAVDGEPRQNSSGRTTPKSERPTTPTRGFGNYTSNPNPTALAPPADHPNTREPTVTDAHMYLDAVKAHFADSPEVYNMFLDTMKQFKTQQLGTLDVIHRVATLFRNSPVLIEAFHAFLPAGYHIQCDLQTNTVIVTTPTGTQTTVLHTEVINHPQPPLVPMPDLPPELAPVQPTVPPTAQHSPPTRGILRDSQYGDAGLSGVQLRDGDVEPHSGGITVAMAFIIRFKELYRNDPGVYSIFLAILQTHQQKKANGVPVSVGGWTMVFTISRSSASSALRPTSDANATEMGELSASGSGSGSVHGKASGAEERERRKSRIWNPLASRFSSLRDVSSKARD</sequence>
<dbReference type="Gene3D" id="1.20.1160.11">
    <property type="entry name" value="Paired amphipathic helix"/>
    <property type="match status" value="1"/>
</dbReference>
<dbReference type="InParanoid" id="A0A165JVV2"/>
<dbReference type="GO" id="GO:0000118">
    <property type="term" value="C:histone deacetylase complex"/>
    <property type="evidence" value="ECO:0007669"/>
    <property type="project" value="TreeGrafter"/>
</dbReference>
<keyword evidence="2" id="KW-0678">Repressor</keyword>
<organism evidence="6 7">
    <name type="scientific">Exidia glandulosa HHB12029</name>
    <dbReference type="NCBI Taxonomy" id="1314781"/>
    <lineage>
        <taxon>Eukaryota</taxon>
        <taxon>Fungi</taxon>
        <taxon>Dikarya</taxon>
        <taxon>Basidiomycota</taxon>
        <taxon>Agaricomycotina</taxon>
        <taxon>Agaricomycetes</taxon>
        <taxon>Auriculariales</taxon>
        <taxon>Exidiaceae</taxon>
        <taxon>Exidia</taxon>
    </lineage>
</organism>
<dbReference type="InterPro" id="IPR039774">
    <property type="entry name" value="Sin3-like"/>
</dbReference>
<dbReference type="FunFam" id="1.20.1160.11:FF:000001">
    <property type="entry name" value="Paired amphipathic helix protein Sin3"/>
    <property type="match status" value="1"/>
</dbReference>
<evidence type="ECO:0000256" key="1">
    <source>
        <dbReference type="ARBA" id="ARBA00004123"/>
    </source>
</evidence>
<feature type="compositionally biased region" description="Low complexity" evidence="5">
    <location>
        <begin position="340"/>
        <end position="357"/>
    </location>
</feature>
<evidence type="ECO:0000313" key="7">
    <source>
        <dbReference type="Proteomes" id="UP000077266"/>
    </source>
</evidence>
<proteinExistence type="predicted"/>
<keyword evidence="7" id="KW-1185">Reference proteome</keyword>
<dbReference type="InterPro" id="IPR036600">
    <property type="entry name" value="PAH_sf"/>
</dbReference>
<dbReference type="EMBL" id="KV425957">
    <property type="protein sequence ID" value="KZV95406.1"/>
    <property type="molecule type" value="Genomic_DNA"/>
</dbReference>
<keyword evidence="3 4" id="KW-0539">Nucleus</keyword>
<dbReference type="InterPro" id="IPR003822">
    <property type="entry name" value="PAH"/>
</dbReference>
<dbReference type="STRING" id="1314781.A0A165JVV2"/>
<dbReference type="GO" id="GO:0003714">
    <property type="term" value="F:transcription corepressor activity"/>
    <property type="evidence" value="ECO:0007669"/>
    <property type="project" value="InterPro"/>
</dbReference>
<dbReference type="OrthoDB" id="10265969at2759"/>
<evidence type="ECO:0000256" key="3">
    <source>
        <dbReference type="ARBA" id="ARBA00023242"/>
    </source>
</evidence>
<dbReference type="Pfam" id="PF02671">
    <property type="entry name" value="PAH"/>
    <property type="match status" value="1"/>
</dbReference>
<dbReference type="AlphaFoldDB" id="A0A165JVV2"/>
<evidence type="ECO:0000256" key="5">
    <source>
        <dbReference type="SAM" id="MobiDB-lite"/>
    </source>
</evidence>
<feature type="compositionally biased region" description="Polar residues" evidence="5">
    <location>
        <begin position="59"/>
        <end position="89"/>
    </location>
</feature>
<dbReference type="SUPFAM" id="SSF47762">
    <property type="entry name" value="PAH2 domain"/>
    <property type="match status" value="1"/>
</dbReference>
<name>A0A165JVV2_EXIGL</name>
<dbReference type="PANTHER" id="PTHR12346">
    <property type="entry name" value="SIN3B-RELATED"/>
    <property type="match status" value="1"/>
</dbReference>
<evidence type="ECO:0000256" key="2">
    <source>
        <dbReference type="ARBA" id="ARBA00022491"/>
    </source>
</evidence>
<dbReference type="PANTHER" id="PTHR12346:SF0">
    <property type="entry name" value="SIN3A, ISOFORM G"/>
    <property type="match status" value="1"/>
</dbReference>
<evidence type="ECO:0000256" key="4">
    <source>
        <dbReference type="PROSITE-ProRule" id="PRU00810"/>
    </source>
</evidence>
<dbReference type="GO" id="GO:0000122">
    <property type="term" value="P:negative regulation of transcription by RNA polymerase II"/>
    <property type="evidence" value="ECO:0007669"/>
    <property type="project" value="TreeGrafter"/>
</dbReference>
<feature type="region of interest" description="Disordered" evidence="5">
    <location>
        <begin position="327"/>
        <end position="368"/>
    </location>
</feature>
<reference evidence="6 7" key="1">
    <citation type="journal article" date="2016" name="Mol. Biol. Evol.">
        <title>Comparative Genomics of Early-Diverging Mushroom-Forming Fungi Provides Insights into the Origins of Lignocellulose Decay Capabilities.</title>
        <authorList>
            <person name="Nagy L.G."/>
            <person name="Riley R."/>
            <person name="Tritt A."/>
            <person name="Adam C."/>
            <person name="Daum C."/>
            <person name="Floudas D."/>
            <person name="Sun H."/>
            <person name="Yadav J.S."/>
            <person name="Pangilinan J."/>
            <person name="Larsson K.H."/>
            <person name="Matsuura K."/>
            <person name="Barry K."/>
            <person name="Labutti K."/>
            <person name="Kuo R."/>
            <person name="Ohm R.A."/>
            <person name="Bhattacharya S.S."/>
            <person name="Shirouzu T."/>
            <person name="Yoshinaga Y."/>
            <person name="Martin F.M."/>
            <person name="Grigoriev I.V."/>
            <person name="Hibbett D.S."/>
        </authorList>
    </citation>
    <scope>NUCLEOTIDE SEQUENCE [LARGE SCALE GENOMIC DNA]</scope>
    <source>
        <strain evidence="6 7">HHB12029</strain>
    </source>
</reference>
<protein>
    <recommendedName>
        <fullName evidence="8">PAH2 domain-containing protein</fullName>
    </recommendedName>
</protein>
<comment type="subcellular location">
    <subcellularLocation>
        <location evidence="1 4">Nucleus</location>
    </subcellularLocation>
</comment>
<evidence type="ECO:0008006" key="8">
    <source>
        <dbReference type="Google" id="ProtNLM"/>
    </source>
</evidence>
<feature type="region of interest" description="Disordered" evidence="5">
    <location>
        <begin position="1"/>
        <end position="104"/>
    </location>
</feature>
<evidence type="ECO:0000313" key="6">
    <source>
        <dbReference type="EMBL" id="KZV95406.1"/>
    </source>
</evidence>
<dbReference type="PROSITE" id="PS51477">
    <property type="entry name" value="PAH"/>
    <property type="match status" value="1"/>
</dbReference>